<name>A0ABP9GBS3_9ACTN</name>
<evidence type="ECO:0000256" key="3">
    <source>
        <dbReference type="ARBA" id="ARBA00023163"/>
    </source>
</evidence>
<organism evidence="5 6">
    <name type="scientific">Streptomonospora halophila</name>
    <dbReference type="NCBI Taxonomy" id="427369"/>
    <lineage>
        <taxon>Bacteria</taxon>
        <taxon>Bacillati</taxon>
        <taxon>Actinomycetota</taxon>
        <taxon>Actinomycetes</taxon>
        <taxon>Streptosporangiales</taxon>
        <taxon>Nocardiopsidaceae</taxon>
        <taxon>Streptomonospora</taxon>
    </lineage>
</organism>
<evidence type="ECO:0000313" key="6">
    <source>
        <dbReference type="Proteomes" id="UP001499993"/>
    </source>
</evidence>
<feature type="domain" description="HTH marR-type" evidence="4">
    <location>
        <begin position="21"/>
        <end position="81"/>
    </location>
</feature>
<gene>
    <name evidence="5" type="ORF">GCM10023224_02160</name>
</gene>
<evidence type="ECO:0000256" key="1">
    <source>
        <dbReference type="ARBA" id="ARBA00023015"/>
    </source>
</evidence>
<evidence type="ECO:0000256" key="2">
    <source>
        <dbReference type="ARBA" id="ARBA00023125"/>
    </source>
</evidence>
<dbReference type="SUPFAM" id="SSF46785">
    <property type="entry name" value="Winged helix' DNA-binding domain"/>
    <property type="match status" value="1"/>
</dbReference>
<accession>A0ABP9GBS3</accession>
<evidence type="ECO:0000259" key="4">
    <source>
        <dbReference type="Pfam" id="PF12802"/>
    </source>
</evidence>
<dbReference type="RefSeq" id="WP_344139704.1">
    <property type="nucleotide sequence ID" value="NZ_BAABIK010000001.1"/>
</dbReference>
<dbReference type="InterPro" id="IPR052362">
    <property type="entry name" value="HTH-GbsR_regulator"/>
</dbReference>
<proteinExistence type="predicted"/>
<keyword evidence="3" id="KW-0804">Transcription</keyword>
<dbReference type="PANTHER" id="PTHR38465">
    <property type="entry name" value="HTH-TYPE TRANSCRIPTIONAL REGULATOR MJ1563-RELATED"/>
    <property type="match status" value="1"/>
</dbReference>
<sequence>MPAADERRETAEQLALTLSEHGMQRMAARVLAAAIFAEQPTLTQGELTEELAVSTGAVSGAITMLTSVGLLERVPAAGSRRDHYRLRDDAWARLFSRQNEVVEAMLRMARHGVEITSDEGHARPRLEEMRDFYEFMIGEFPALIERWQQQRAAKGR</sequence>
<dbReference type="InterPro" id="IPR036388">
    <property type="entry name" value="WH-like_DNA-bd_sf"/>
</dbReference>
<dbReference type="Gene3D" id="1.10.10.10">
    <property type="entry name" value="Winged helix-like DNA-binding domain superfamily/Winged helix DNA-binding domain"/>
    <property type="match status" value="1"/>
</dbReference>
<dbReference type="PANTHER" id="PTHR38465:SF2">
    <property type="entry name" value="HTH-TYPE TRANSCRIPTIONAL REGULATOR MMPR5"/>
    <property type="match status" value="1"/>
</dbReference>
<keyword evidence="2" id="KW-0238">DNA-binding</keyword>
<keyword evidence="6" id="KW-1185">Reference proteome</keyword>
<keyword evidence="1" id="KW-0805">Transcription regulation</keyword>
<dbReference type="Proteomes" id="UP001499993">
    <property type="component" value="Unassembled WGS sequence"/>
</dbReference>
<dbReference type="Gene3D" id="1.10.287.160">
    <property type="entry name" value="HR1 repeat"/>
    <property type="match status" value="1"/>
</dbReference>
<dbReference type="InterPro" id="IPR036390">
    <property type="entry name" value="WH_DNA-bd_sf"/>
</dbReference>
<dbReference type="InterPro" id="IPR000835">
    <property type="entry name" value="HTH_MarR-typ"/>
</dbReference>
<dbReference type="EMBL" id="BAABIK010000001">
    <property type="protein sequence ID" value="GAA4926883.1"/>
    <property type="molecule type" value="Genomic_DNA"/>
</dbReference>
<comment type="caution">
    <text evidence="5">The sequence shown here is derived from an EMBL/GenBank/DDBJ whole genome shotgun (WGS) entry which is preliminary data.</text>
</comment>
<protein>
    <submittedName>
        <fullName evidence="5">MarR family transcriptional regulator</fullName>
    </submittedName>
</protein>
<evidence type="ECO:0000313" key="5">
    <source>
        <dbReference type="EMBL" id="GAA4926883.1"/>
    </source>
</evidence>
<reference evidence="6" key="1">
    <citation type="journal article" date="2019" name="Int. J. Syst. Evol. Microbiol.">
        <title>The Global Catalogue of Microorganisms (GCM) 10K type strain sequencing project: providing services to taxonomists for standard genome sequencing and annotation.</title>
        <authorList>
            <consortium name="The Broad Institute Genomics Platform"/>
            <consortium name="The Broad Institute Genome Sequencing Center for Infectious Disease"/>
            <person name="Wu L."/>
            <person name="Ma J."/>
        </authorList>
    </citation>
    <scope>NUCLEOTIDE SEQUENCE [LARGE SCALE GENOMIC DNA]</scope>
    <source>
        <strain evidence="6">JCM 18123</strain>
    </source>
</reference>
<dbReference type="Pfam" id="PF12802">
    <property type="entry name" value="MarR_2"/>
    <property type="match status" value="1"/>
</dbReference>